<dbReference type="AlphaFoldDB" id="A0A5S9YBL7"/>
<dbReference type="Proteomes" id="UP000434276">
    <property type="component" value="Unassembled WGS sequence"/>
</dbReference>
<feature type="chain" id="PRO_5025048008" description="Secreted protein" evidence="1">
    <location>
        <begin position="20"/>
        <end position="86"/>
    </location>
</feature>
<sequence length="86" mass="9430">MIFIVGLKLLVYVSGVGRGAFPRCSGGKHVEALRRGSRLRTSWSASGFHRAKPVDSVVNNGSYESVWPSWSSSSEGWVSHRPFGIH</sequence>
<evidence type="ECO:0000313" key="3">
    <source>
        <dbReference type="Proteomes" id="UP000434276"/>
    </source>
</evidence>
<reference evidence="2 3" key="1">
    <citation type="submission" date="2019-12" db="EMBL/GenBank/DDBJ databases">
        <authorList>
            <person name="Jiao W.-B."/>
            <person name="Schneeberger K."/>
        </authorList>
    </citation>
    <scope>NUCLEOTIDE SEQUENCE [LARGE SCALE GENOMIC DNA]</scope>
    <source>
        <strain evidence="3">cv. C24</strain>
    </source>
</reference>
<feature type="signal peptide" evidence="1">
    <location>
        <begin position="1"/>
        <end position="19"/>
    </location>
</feature>
<keyword evidence="1" id="KW-0732">Signal</keyword>
<proteinExistence type="predicted"/>
<name>A0A5S9YBL7_ARATH</name>
<evidence type="ECO:0008006" key="4">
    <source>
        <dbReference type="Google" id="ProtNLM"/>
    </source>
</evidence>
<evidence type="ECO:0000256" key="1">
    <source>
        <dbReference type="SAM" id="SignalP"/>
    </source>
</evidence>
<gene>
    <name evidence="2" type="ORF">C24_LOCUS24704</name>
</gene>
<organism evidence="2 3">
    <name type="scientific">Arabidopsis thaliana</name>
    <name type="common">Mouse-ear cress</name>
    <dbReference type="NCBI Taxonomy" id="3702"/>
    <lineage>
        <taxon>Eukaryota</taxon>
        <taxon>Viridiplantae</taxon>
        <taxon>Streptophyta</taxon>
        <taxon>Embryophyta</taxon>
        <taxon>Tracheophyta</taxon>
        <taxon>Spermatophyta</taxon>
        <taxon>Magnoliopsida</taxon>
        <taxon>eudicotyledons</taxon>
        <taxon>Gunneridae</taxon>
        <taxon>Pentapetalae</taxon>
        <taxon>rosids</taxon>
        <taxon>malvids</taxon>
        <taxon>Brassicales</taxon>
        <taxon>Brassicaceae</taxon>
        <taxon>Camelineae</taxon>
        <taxon>Arabidopsis</taxon>
    </lineage>
</organism>
<accession>A0A5S9YBL7</accession>
<protein>
    <recommendedName>
        <fullName evidence="4">Secreted protein</fullName>
    </recommendedName>
</protein>
<evidence type="ECO:0000313" key="2">
    <source>
        <dbReference type="EMBL" id="CAA0407977.1"/>
    </source>
</evidence>
<dbReference type="EMBL" id="CACSHJ010000096">
    <property type="protein sequence ID" value="CAA0407977.1"/>
    <property type="molecule type" value="Genomic_DNA"/>
</dbReference>